<dbReference type="Gene3D" id="2.30.40.10">
    <property type="entry name" value="Urease, subunit C, domain 1"/>
    <property type="match status" value="1"/>
</dbReference>
<proteinExistence type="predicted"/>
<dbReference type="InterPro" id="IPR011059">
    <property type="entry name" value="Metal-dep_hydrolase_composite"/>
</dbReference>
<dbReference type="InterPro" id="IPR013108">
    <property type="entry name" value="Amidohydro_3"/>
</dbReference>
<evidence type="ECO:0000313" key="2">
    <source>
        <dbReference type="EMBL" id="RZS85392.1"/>
    </source>
</evidence>
<dbReference type="OrthoDB" id="9031471at2"/>
<dbReference type="InterPro" id="IPR032466">
    <property type="entry name" value="Metal_Hydrolase"/>
</dbReference>
<dbReference type="Gene3D" id="3.20.20.140">
    <property type="entry name" value="Metal-dependent hydrolases"/>
    <property type="match status" value="1"/>
</dbReference>
<dbReference type="GO" id="GO:0016810">
    <property type="term" value="F:hydrolase activity, acting on carbon-nitrogen (but not peptide) bonds"/>
    <property type="evidence" value="ECO:0007669"/>
    <property type="project" value="InterPro"/>
</dbReference>
<feature type="domain" description="Amidohydrolase 3" evidence="1">
    <location>
        <begin position="58"/>
        <end position="561"/>
    </location>
</feature>
<dbReference type="Pfam" id="PF07969">
    <property type="entry name" value="Amidohydro_3"/>
    <property type="match status" value="1"/>
</dbReference>
<dbReference type="PANTHER" id="PTHR22642">
    <property type="entry name" value="IMIDAZOLONEPROPIONASE"/>
    <property type="match status" value="1"/>
</dbReference>
<dbReference type="Gene3D" id="3.10.310.70">
    <property type="match status" value="1"/>
</dbReference>
<dbReference type="EMBL" id="SGXC01000001">
    <property type="protein sequence ID" value="RZS85392.1"/>
    <property type="molecule type" value="Genomic_DNA"/>
</dbReference>
<sequence>MMAVAIDGAGDDVVMRGGRVLTMDARSSVASALAFAGGRLTAVGSDAGVSARIGKRTRVIELRGRTVMPGMIDGHAHMDREGLKSLLPSLSGCGSIAELVERVRRIAAATPPGQWIVTMPLGEPPEYLWSPDMYAEGRLPCREDLDRATAAHPVLIRCAWGHWPGRVPTVSIANSAALRLAGIGPDPVSPSPRLRIETDAAGLPTGRLYEDDLQPLAEFTVFRQAPHFTEDERALTLASSMSAYNRYGTTGVFEGHGAAPELIRAYRAARGRRAPSVRTRLVFSPGWSGASDDDVRAWVREQASRLHGKGEGDEWLRLEGLFAELQTQPDDARLRASCAPRTGWAGFRYDCGLPPERLRLLLEEAARAGLRVCGIQAGMAERFAEVGERVPIDGLRWVVAHPATLDARQIGAIRDHGMVVTTHTGAYVWRRAAATLQRVGPAGEETICPIRSLLEAGVPVSLATDNVPISLWPCVWHAVARIDRDTGAVIAPGQRIDRMQALRCATVHGAWLCLDETDRGALEAGKQADLLVLRDNPLDVELARLSQLEADMTWVGGRQVYPGGDA</sequence>
<dbReference type="RefSeq" id="WP_130356613.1">
    <property type="nucleotide sequence ID" value="NZ_SGXC01000001.1"/>
</dbReference>
<dbReference type="SUPFAM" id="SSF51556">
    <property type="entry name" value="Metallo-dependent hydrolases"/>
    <property type="match status" value="1"/>
</dbReference>
<comment type="caution">
    <text evidence="2">The sequence shown here is derived from an EMBL/GenBank/DDBJ whole genome shotgun (WGS) entry which is preliminary data.</text>
</comment>
<dbReference type="PANTHER" id="PTHR22642:SF2">
    <property type="entry name" value="PROTEIN LONG AFTER FAR-RED 3"/>
    <property type="match status" value="1"/>
</dbReference>
<accession>A0A4Q7NKE3</accession>
<keyword evidence="3" id="KW-1185">Reference proteome</keyword>
<evidence type="ECO:0000313" key="3">
    <source>
        <dbReference type="Proteomes" id="UP000292445"/>
    </source>
</evidence>
<organism evidence="2 3">
    <name type="scientific">Pigmentiphaga kullae</name>
    <dbReference type="NCBI Taxonomy" id="151784"/>
    <lineage>
        <taxon>Bacteria</taxon>
        <taxon>Pseudomonadati</taxon>
        <taxon>Pseudomonadota</taxon>
        <taxon>Betaproteobacteria</taxon>
        <taxon>Burkholderiales</taxon>
        <taxon>Alcaligenaceae</taxon>
        <taxon>Pigmentiphaga</taxon>
    </lineage>
</organism>
<dbReference type="SUPFAM" id="SSF51338">
    <property type="entry name" value="Composite domain of metallo-dependent hydrolases"/>
    <property type="match status" value="1"/>
</dbReference>
<dbReference type="AlphaFoldDB" id="A0A4Q7NKE3"/>
<evidence type="ECO:0000259" key="1">
    <source>
        <dbReference type="Pfam" id="PF07969"/>
    </source>
</evidence>
<name>A0A4Q7NKE3_9BURK</name>
<protein>
    <recommendedName>
        <fullName evidence="1">Amidohydrolase 3 domain-containing protein</fullName>
    </recommendedName>
</protein>
<reference evidence="2 3" key="1">
    <citation type="submission" date="2019-02" db="EMBL/GenBank/DDBJ databases">
        <title>Genomic Encyclopedia of Type Strains, Phase IV (KMG-IV): sequencing the most valuable type-strain genomes for metagenomic binning, comparative biology and taxonomic classification.</title>
        <authorList>
            <person name="Goeker M."/>
        </authorList>
    </citation>
    <scope>NUCLEOTIDE SEQUENCE [LARGE SCALE GENOMIC DNA]</scope>
    <source>
        <strain evidence="2 3">K24</strain>
    </source>
</reference>
<gene>
    <name evidence="2" type="ORF">EV675_1416</name>
</gene>
<dbReference type="Proteomes" id="UP000292445">
    <property type="component" value="Unassembled WGS sequence"/>
</dbReference>